<comment type="caution">
    <text evidence="2">The sequence shown here is derived from an EMBL/GenBank/DDBJ whole genome shotgun (WGS) entry which is preliminary data.</text>
</comment>
<name>A0A9W7ZV14_9FUNG</name>
<dbReference type="EMBL" id="JANBPU010000081">
    <property type="protein sequence ID" value="KAJ1917099.1"/>
    <property type="molecule type" value="Genomic_DNA"/>
</dbReference>
<gene>
    <name evidence="2" type="ORF">H4219_003402</name>
</gene>
<organism evidence="2 3">
    <name type="scientific">Mycoemilia scoparia</name>
    <dbReference type="NCBI Taxonomy" id="417184"/>
    <lineage>
        <taxon>Eukaryota</taxon>
        <taxon>Fungi</taxon>
        <taxon>Fungi incertae sedis</taxon>
        <taxon>Zoopagomycota</taxon>
        <taxon>Kickxellomycotina</taxon>
        <taxon>Kickxellomycetes</taxon>
        <taxon>Kickxellales</taxon>
        <taxon>Kickxellaceae</taxon>
        <taxon>Mycoemilia</taxon>
    </lineage>
</organism>
<protein>
    <submittedName>
        <fullName evidence="2">Uncharacterized protein</fullName>
    </submittedName>
</protein>
<reference evidence="2" key="1">
    <citation type="submission" date="2022-07" db="EMBL/GenBank/DDBJ databases">
        <title>Phylogenomic reconstructions and comparative analyses of Kickxellomycotina fungi.</title>
        <authorList>
            <person name="Reynolds N.K."/>
            <person name="Stajich J.E."/>
            <person name="Barry K."/>
            <person name="Grigoriev I.V."/>
            <person name="Crous P."/>
            <person name="Smith M.E."/>
        </authorList>
    </citation>
    <scope>NUCLEOTIDE SEQUENCE</scope>
    <source>
        <strain evidence="2">NBRC 100468</strain>
    </source>
</reference>
<evidence type="ECO:0000313" key="3">
    <source>
        <dbReference type="Proteomes" id="UP001150538"/>
    </source>
</evidence>
<evidence type="ECO:0000313" key="2">
    <source>
        <dbReference type="EMBL" id="KAJ1917099.1"/>
    </source>
</evidence>
<dbReference type="Proteomes" id="UP001150538">
    <property type="component" value="Unassembled WGS sequence"/>
</dbReference>
<feature type="region of interest" description="Disordered" evidence="1">
    <location>
        <begin position="58"/>
        <end position="95"/>
    </location>
</feature>
<sequence>MLQEFLDQPPYNPSFGNRELPLPISTTGMHLNEQHAALNPKVGYGNNGIGTDESLLHQSTQQGVRSNGGLSDCNQQTKCNDPVPHKGPEPSAPPLSEYLRQFTQPTEPKGSMDSGQYAPSAPCICHSPSHFAKDLISKIPRPHDAEDVDDADLMHQVTKYVQSGVLPFDSSHDDPVYPFNPYFVFPKSCPHCGRNLTGSKGDASGD</sequence>
<accession>A0A9W7ZV14</accession>
<feature type="compositionally biased region" description="Polar residues" evidence="1">
    <location>
        <begin position="58"/>
        <end position="79"/>
    </location>
</feature>
<keyword evidence="3" id="KW-1185">Reference proteome</keyword>
<proteinExistence type="predicted"/>
<evidence type="ECO:0000256" key="1">
    <source>
        <dbReference type="SAM" id="MobiDB-lite"/>
    </source>
</evidence>
<dbReference type="AlphaFoldDB" id="A0A9W7ZV14"/>